<proteinExistence type="predicted"/>
<evidence type="ECO:0000313" key="2">
    <source>
        <dbReference type="Proteomes" id="UP000038040"/>
    </source>
</evidence>
<name>A0A0N4UFT5_DRAME</name>
<dbReference type="AlphaFoldDB" id="A0A0N4UFT5"/>
<reference evidence="1 3" key="2">
    <citation type="submission" date="2018-11" db="EMBL/GenBank/DDBJ databases">
        <authorList>
            <consortium name="Pathogen Informatics"/>
        </authorList>
    </citation>
    <scope>NUCLEOTIDE SEQUENCE [LARGE SCALE GENOMIC DNA]</scope>
</reference>
<dbReference type="EMBL" id="UYYG01000016">
    <property type="protein sequence ID" value="VDN51241.1"/>
    <property type="molecule type" value="Genomic_DNA"/>
</dbReference>
<evidence type="ECO:0000313" key="3">
    <source>
        <dbReference type="Proteomes" id="UP000274756"/>
    </source>
</evidence>
<dbReference type="Proteomes" id="UP000038040">
    <property type="component" value="Unplaced"/>
</dbReference>
<evidence type="ECO:0000313" key="4">
    <source>
        <dbReference type="WBParaSite" id="DME_0000631701-mRNA-1"/>
    </source>
</evidence>
<protein>
    <submittedName>
        <fullName evidence="4">Fer2_BFD domain-containing protein</fullName>
    </submittedName>
</protein>
<gene>
    <name evidence="1" type="ORF">DME_LOCUS1214</name>
</gene>
<accession>A0A0N4UFT5</accession>
<evidence type="ECO:0000313" key="1">
    <source>
        <dbReference type="EMBL" id="VDN51241.1"/>
    </source>
</evidence>
<keyword evidence="3" id="KW-1185">Reference proteome</keyword>
<reference evidence="4" key="1">
    <citation type="submission" date="2017-02" db="UniProtKB">
        <authorList>
            <consortium name="WormBaseParasite"/>
        </authorList>
    </citation>
    <scope>IDENTIFICATION</scope>
</reference>
<dbReference type="Proteomes" id="UP000274756">
    <property type="component" value="Unassembled WGS sequence"/>
</dbReference>
<organism evidence="2 4">
    <name type="scientific">Dracunculus medinensis</name>
    <name type="common">Guinea worm</name>
    <dbReference type="NCBI Taxonomy" id="318479"/>
    <lineage>
        <taxon>Eukaryota</taxon>
        <taxon>Metazoa</taxon>
        <taxon>Ecdysozoa</taxon>
        <taxon>Nematoda</taxon>
        <taxon>Chromadorea</taxon>
        <taxon>Rhabditida</taxon>
        <taxon>Spirurina</taxon>
        <taxon>Dracunculoidea</taxon>
        <taxon>Dracunculidae</taxon>
        <taxon>Dracunculus</taxon>
    </lineage>
</organism>
<dbReference type="WBParaSite" id="DME_0000631701-mRNA-1">
    <property type="protein sequence ID" value="DME_0000631701-mRNA-1"/>
    <property type="gene ID" value="DME_0000631701"/>
</dbReference>
<sequence>MIVMAFLVERIFSERSGCIEKPSGTARCWCYGQNNCNTAKNMKKIYRAFKAGSKSELERVIDEIENSGIPC</sequence>
<dbReference type="OrthoDB" id="5832892at2759"/>